<dbReference type="Proteomes" id="UP000315200">
    <property type="component" value="Unassembled WGS sequence"/>
</dbReference>
<evidence type="ECO:0000313" key="1">
    <source>
        <dbReference type="EMBL" id="GEA37528.1"/>
    </source>
</evidence>
<gene>
    <name evidence="1" type="ORF">Ccl03g_32410</name>
</gene>
<accession>A0A829W8B1</accession>
<sequence length="64" mass="7058">MKAKELAEKLLENPEFEVKAVHLYPSVGWGLTMDKYSVNGLADVGYSDGVAVLDLDREAESVMK</sequence>
<dbReference type="EMBL" id="BJLB01000001">
    <property type="protein sequence ID" value="GEA37528.1"/>
    <property type="molecule type" value="Genomic_DNA"/>
</dbReference>
<dbReference type="AlphaFoldDB" id="A0A829W8B1"/>
<reference evidence="1 2" key="1">
    <citation type="submission" date="2019-06" db="EMBL/GenBank/DDBJ databases">
        <title>Draft genome sequence of [Clostridium] clostridioforme NBRC 113352.</title>
        <authorList>
            <person name="Miura T."/>
            <person name="Furukawa M."/>
            <person name="Shimamura M."/>
            <person name="Ohyama Y."/>
            <person name="Yamazoe A."/>
            <person name="Kawasaki H."/>
        </authorList>
    </citation>
    <scope>NUCLEOTIDE SEQUENCE [LARGE SCALE GENOMIC DNA]</scope>
    <source>
        <strain evidence="1 2">NBRC 113352</strain>
    </source>
</reference>
<proteinExistence type="predicted"/>
<protein>
    <submittedName>
        <fullName evidence="1">Uncharacterized protein</fullName>
    </submittedName>
</protein>
<name>A0A829W8B1_9FIRM</name>
<evidence type="ECO:0000313" key="2">
    <source>
        <dbReference type="Proteomes" id="UP000315200"/>
    </source>
</evidence>
<comment type="caution">
    <text evidence="1">The sequence shown here is derived from an EMBL/GenBank/DDBJ whole genome shotgun (WGS) entry which is preliminary data.</text>
</comment>
<organism evidence="1 2">
    <name type="scientific">Enterocloster clostridioformis</name>
    <dbReference type="NCBI Taxonomy" id="1531"/>
    <lineage>
        <taxon>Bacteria</taxon>
        <taxon>Bacillati</taxon>
        <taxon>Bacillota</taxon>
        <taxon>Clostridia</taxon>
        <taxon>Lachnospirales</taxon>
        <taxon>Lachnospiraceae</taxon>
        <taxon>Enterocloster</taxon>
    </lineage>
</organism>
<dbReference type="RefSeq" id="WP_002588602.1">
    <property type="nucleotide sequence ID" value="NZ_BJLB01000001.1"/>
</dbReference>